<gene>
    <name evidence="2" type="ORF">S01H4_12977</name>
</gene>
<accession>X1AHL0</accession>
<dbReference type="AlphaFoldDB" id="X1AHL0"/>
<proteinExistence type="predicted"/>
<sequence>ISQDSKTRSAERKGGSGGNLSEGAKRVSGEA</sequence>
<comment type="caution">
    <text evidence="2">The sequence shown here is derived from an EMBL/GenBank/DDBJ whole genome shotgun (WGS) entry which is preliminary data.</text>
</comment>
<evidence type="ECO:0000256" key="1">
    <source>
        <dbReference type="SAM" id="MobiDB-lite"/>
    </source>
</evidence>
<feature type="compositionally biased region" description="Basic and acidic residues" evidence="1">
    <location>
        <begin position="1"/>
        <end position="14"/>
    </location>
</feature>
<feature type="region of interest" description="Disordered" evidence="1">
    <location>
        <begin position="1"/>
        <end position="31"/>
    </location>
</feature>
<feature type="non-terminal residue" evidence="2">
    <location>
        <position position="1"/>
    </location>
</feature>
<evidence type="ECO:0000313" key="2">
    <source>
        <dbReference type="EMBL" id="GAG69242.1"/>
    </source>
</evidence>
<organism evidence="2">
    <name type="scientific">marine sediment metagenome</name>
    <dbReference type="NCBI Taxonomy" id="412755"/>
    <lineage>
        <taxon>unclassified sequences</taxon>
        <taxon>metagenomes</taxon>
        <taxon>ecological metagenomes</taxon>
    </lineage>
</organism>
<dbReference type="EMBL" id="BART01005695">
    <property type="protein sequence ID" value="GAG69242.1"/>
    <property type="molecule type" value="Genomic_DNA"/>
</dbReference>
<name>X1AHL0_9ZZZZ</name>
<protein>
    <submittedName>
        <fullName evidence="2">Uncharacterized protein</fullName>
    </submittedName>
</protein>
<reference evidence="2" key="1">
    <citation type="journal article" date="2014" name="Front. Microbiol.">
        <title>High frequency of phylogenetically diverse reductive dehalogenase-homologous genes in deep subseafloor sedimentary metagenomes.</title>
        <authorList>
            <person name="Kawai M."/>
            <person name="Futagami T."/>
            <person name="Toyoda A."/>
            <person name="Takaki Y."/>
            <person name="Nishi S."/>
            <person name="Hori S."/>
            <person name="Arai W."/>
            <person name="Tsubouchi T."/>
            <person name="Morono Y."/>
            <person name="Uchiyama I."/>
            <person name="Ito T."/>
            <person name="Fujiyama A."/>
            <person name="Inagaki F."/>
            <person name="Takami H."/>
        </authorList>
    </citation>
    <scope>NUCLEOTIDE SEQUENCE</scope>
    <source>
        <strain evidence="2">Expedition CK06-06</strain>
    </source>
</reference>